<dbReference type="InterPro" id="IPR000182">
    <property type="entry name" value="GNAT_dom"/>
</dbReference>
<dbReference type="Proteomes" id="UP001595907">
    <property type="component" value="Unassembled WGS sequence"/>
</dbReference>
<organism evidence="4 5">
    <name type="scientific">Ferruginibacter yonginensis</name>
    <dbReference type="NCBI Taxonomy" id="1310416"/>
    <lineage>
        <taxon>Bacteria</taxon>
        <taxon>Pseudomonadati</taxon>
        <taxon>Bacteroidota</taxon>
        <taxon>Chitinophagia</taxon>
        <taxon>Chitinophagales</taxon>
        <taxon>Chitinophagaceae</taxon>
        <taxon>Ferruginibacter</taxon>
    </lineage>
</organism>
<dbReference type="EC" id="2.3.-.-" evidence="4"/>
<dbReference type="EMBL" id="JBHSCZ010000001">
    <property type="protein sequence ID" value="MFC4262164.1"/>
    <property type="molecule type" value="Genomic_DNA"/>
</dbReference>
<keyword evidence="2 4" id="KW-0012">Acyltransferase</keyword>
<evidence type="ECO:0000313" key="5">
    <source>
        <dbReference type="Proteomes" id="UP001595907"/>
    </source>
</evidence>
<dbReference type="RefSeq" id="WP_379707525.1">
    <property type="nucleotide sequence ID" value="NZ_JBHSCZ010000001.1"/>
</dbReference>
<gene>
    <name evidence="4" type="ORF">ACFOWM_04715</name>
</gene>
<dbReference type="PANTHER" id="PTHR43877">
    <property type="entry name" value="AMINOALKYLPHOSPHONATE N-ACETYLTRANSFERASE-RELATED-RELATED"/>
    <property type="match status" value="1"/>
</dbReference>
<keyword evidence="1 4" id="KW-0808">Transferase</keyword>
<evidence type="ECO:0000256" key="1">
    <source>
        <dbReference type="ARBA" id="ARBA00022679"/>
    </source>
</evidence>
<keyword evidence="5" id="KW-1185">Reference proteome</keyword>
<evidence type="ECO:0000313" key="4">
    <source>
        <dbReference type="EMBL" id="MFC4262164.1"/>
    </source>
</evidence>
<comment type="caution">
    <text evidence="4">The sequence shown here is derived from an EMBL/GenBank/DDBJ whole genome shotgun (WGS) entry which is preliminary data.</text>
</comment>
<dbReference type="SUPFAM" id="SSF55729">
    <property type="entry name" value="Acyl-CoA N-acyltransferases (Nat)"/>
    <property type="match status" value="1"/>
</dbReference>
<dbReference type="PROSITE" id="PS51186">
    <property type="entry name" value="GNAT"/>
    <property type="match status" value="1"/>
</dbReference>
<feature type="domain" description="N-acetyltransferase" evidence="3">
    <location>
        <begin position="4"/>
        <end position="175"/>
    </location>
</feature>
<accession>A0ABV8QPZ6</accession>
<dbReference type="CDD" id="cd04301">
    <property type="entry name" value="NAT_SF"/>
    <property type="match status" value="1"/>
</dbReference>
<proteinExistence type="predicted"/>
<dbReference type="Gene3D" id="3.40.630.30">
    <property type="match status" value="1"/>
</dbReference>
<protein>
    <submittedName>
        <fullName evidence="4">GNAT family N-acetyltransferase</fullName>
        <ecNumber evidence="4">2.3.-.-</ecNumber>
    </submittedName>
</protein>
<evidence type="ECO:0000259" key="3">
    <source>
        <dbReference type="PROSITE" id="PS51186"/>
    </source>
</evidence>
<dbReference type="InterPro" id="IPR050832">
    <property type="entry name" value="Bact_Acetyltransf"/>
</dbReference>
<dbReference type="GO" id="GO:0016746">
    <property type="term" value="F:acyltransferase activity"/>
    <property type="evidence" value="ECO:0007669"/>
    <property type="project" value="UniProtKB-KW"/>
</dbReference>
<dbReference type="InterPro" id="IPR016181">
    <property type="entry name" value="Acyl_CoA_acyltransferase"/>
</dbReference>
<evidence type="ECO:0000256" key="2">
    <source>
        <dbReference type="ARBA" id="ARBA00023315"/>
    </source>
</evidence>
<sequence>MQSFKMRRLTLKDVPALSFIAKQTFYDTFTGTCTEADMQYFLNTFYNETVLAEEVNKSDYQYYFAEVADEVVGYILFAPTTTNFEILQKGNTVELKRLYVAATHHGTGVAQKMMQFLIDAANTHGYKHIILGVWEHNIRAQKFYLKFGFQRTPYTHDFPIGNTPQTDLYMLLTLQP</sequence>
<dbReference type="Pfam" id="PF00583">
    <property type="entry name" value="Acetyltransf_1"/>
    <property type="match status" value="1"/>
</dbReference>
<reference evidence="5" key="1">
    <citation type="journal article" date="2019" name="Int. J. Syst. Evol. Microbiol.">
        <title>The Global Catalogue of Microorganisms (GCM) 10K type strain sequencing project: providing services to taxonomists for standard genome sequencing and annotation.</title>
        <authorList>
            <consortium name="The Broad Institute Genomics Platform"/>
            <consortium name="The Broad Institute Genome Sequencing Center for Infectious Disease"/>
            <person name="Wu L."/>
            <person name="Ma J."/>
        </authorList>
    </citation>
    <scope>NUCLEOTIDE SEQUENCE [LARGE SCALE GENOMIC DNA]</scope>
    <source>
        <strain evidence="5">CECT 8289</strain>
    </source>
</reference>
<name>A0ABV8QPZ6_9BACT</name>